<dbReference type="AlphaFoldDB" id="A0A382R2P5"/>
<name>A0A382R2P5_9ZZZZ</name>
<dbReference type="CDD" id="cd02278">
    <property type="entry name" value="GAPDH_II_N"/>
    <property type="match status" value="1"/>
</dbReference>
<protein>
    <recommendedName>
        <fullName evidence="2">Dihydrodipicolinate reductase N-terminal domain-containing protein</fullName>
    </recommendedName>
</protein>
<proteinExistence type="predicted"/>
<gene>
    <name evidence="1" type="ORF">METZ01_LOCUS344873</name>
</gene>
<dbReference type="EMBL" id="UINC01118711">
    <property type="protein sequence ID" value="SVC92019.1"/>
    <property type="molecule type" value="Genomic_DNA"/>
</dbReference>
<feature type="non-terminal residue" evidence="1">
    <location>
        <position position="122"/>
    </location>
</feature>
<sequence length="122" mass="13267">MKKVFVNGYGSIGSRVAKFIKDDPDIQIIGVGKYSPDKKVQSAIDNGFSVYVPKNKIDDFKEYGISGSIESALDDCDLVIDASPGGQGYLNKKNIYEPKDIMAIYQGGETVFGDNAVSDLLF</sequence>
<evidence type="ECO:0008006" key="2">
    <source>
        <dbReference type="Google" id="ProtNLM"/>
    </source>
</evidence>
<feature type="non-terminal residue" evidence="1">
    <location>
        <position position="1"/>
    </location>
</feature>
<dbReference type="SUPFAM" id="SSF51735">
    <property type="entry name" value="NAD(P)-binding Rossmann-fold domains"/>
    <property type="match status" value="1"/>
</dbReference>
<accession>A0A382R2P5</accession>
<evidence type="ECO:0000313" key="1">
    <source>
        <dbReference type="EMBL" id="SVC92019.1"/>
    </source>
</evidence>
<dbReference type="InterPro" id="IPR036291">
    <property type="entry name" value="NAD(P)-bd_dom_sf"/>
</dbReference>
<dbReference type="Gene3D" id="3.40.50.720">
    <property type="entry name" value="NAD(P)-binding Rossmann-like Domain"/>
    <property type="match status" value="1"/>
</dbReference>
<reference evidence="1" key="1">
    <citation type="submission" date="2018-05" db="EMBL/GenBank/DDBJ databases">
        <authorList>
            <person name="Lanie J.A."/>
            <person name="Ng W.-L."/>
            <person name="Kazmierczak K.M."/>
            <person name="Andrzejewski T.M."/>
            <person name="Davidsen T.M."/>
            <person name="Wayne K.J."/>
            <person name="Tettelin H."/>
            <person name="Glass J.I."/>
            <person name="Rusch D."/>
            <person name="Podicherti R."/>
            <person name="Tsui H.-C.T."/>
            <person name="Winkler M.E."/>
        </authorList>
    </citation>
    <scope>NUCLEOTIDE SEQUENCE</scope>
</reference>
<organism evidence="1">
    <name type="scientific">marine metagenome</name>
    <dbReference type="NCBI Taxonomy" id="408172"/>
    <lineage>
        <taxon>unclassified sequences</taxon>
        <taxon>metagenomes</taxon>
        <taxon>ecological metagenomes</taxon>
    </lineage>
</organism>